<evidence type="ECO:0000313" key="3">
    <source>
        <dbReference type="Proteomes" id="UP000323824"/>
    </source>
</evidence>
<dbReference type="EMBL" id="CP035807">
    <property type="protein sequence ID" value="QEN04181.1"/>
    <property type="molecule type" value="Genomic_DNA"/>
</dbReference>
<gene>
    <name evidence="2" type="ORF">EW093_05505</name>
</gene>
<dbReference type="SMART" id="SM00060">
    <property type="entry name" value="FN3"/>
    <property type="match status" value="1"/>
</dbReference>
<name>A0A5C1Q9M2_9SPIO</name>
<dbReference type="PROSITE" id="PS51257">
    <property type="entry name" value="PROKAR_LIPOPROTEIN"/>
    <property type="match status" value="1"/>
</dbReference>
<reference evidence="2 3" key="1">
    <citation type="submission" date="2019-02" db="EMBL/GenBank/DDBJ databases">
        <authorList>
            <person name="Fomenkov A."/>
            <person name="Dubinina G."/>
            <person name="Grabovich M."/>
            <person name="Vincze T."/>
            <person name="Roberts R.J."/>
        </authorList>
    </citation>
    <scope>NUCLEOTIDE SEQUENCE [LARGE SCALE GENOMIC DNA]</scope>
    <source>
        <strain evidence="2 3">P</strain>
    </source>
</reference>
<proteinExistence type="predicted"/>
<dbReference type="CDD" id="cd00063">
    <property type="entry name" value="FN3"/>
    <property type="match status" value="1"/>
</dbReference>
<dbReference type="InterPro" id="IPR013783">
    <property type="entry name" value="Ig-like_fold"/>
</dbReference>
<accession>A0A5C1Q9M2</accession>
<feature type="domain" description="Fibronectin type-III" evidence="1">
    <location>
        <begin position="39"/>
        <end position="132"/>
    </location>
</feature>
<protein>
    <recommendedName>
        <fullName evidence="1">Fibronectin type-III domain-containing protein</fullName>
    </recommendedName>
</protein>
<dbReference type="AlphaFoldDB" id="A0A5C1Q9M2"/>
<dbReference type="InterPro" id="IPR036116">
    <property type="entry name" value="FN3_sf"/>
</dbReference>
<sequence length="351" mass="40066">MKKLLLIAIMSILLLISCDQIEGLFKNPSTDDTENPTVSSLNITPSEITSNSLVLTWELASDNITEQNDLLYKVEQSVNSTTTVLLDWVANKSTLNLTDLTEVTEYVYSVKVKDQAGNELSYNTLTQDTPHIYEGVWEFYQESEDGSNSNHYLFTIEKNSIKLRIEETEDYQIELIMDLTVVDDKMTFSPNQARNLPDGEFLEDTDSPELTMFYSVDKDNIIFYEGDETSSNIASWILTRQGFEESSYNDGESIVGRWGWSTTSIIYNDDGSFEQLEGDQVQAKGNYEVLNNNKKYKLNTTHIWDASSLKELTEEEKIDYATEGDLYLVDGLMCQDPGYGIDNTKYIYKKR</sequence>
<dbReference type="KEGG" id="sper:EW093_05505"/>
<dbReference type="Proteomes" id="UP000323824">
    <property type="component" value="Chromosome"/>
</dbReference>
<dbReference type="RefSeq" id="WP_149567432.1">
    <property type="nucleotide sequence ID" value="NZ_CP035807.1"/>
</dbReference>
<dbReference type="InterPro" id="IPR003961">
    <property type="entry name" value="FN3_dom"/>
</dbReference>
<dbReference type="PROSITE" id="PS50853">
    <property type="entry name" value="FN3"/>
    <property type="match status" value="1"/>
</dbReference>
<dbReference type="Gene3D" id="2.60.40.10">
    <property type="entry name" value="Immunoglobulins"/>
    <property type="match status" value="1"/>
</dbReference>
<evidence type="ECO:0000259" key="1">
    <source>
        <dbReference type="PROSITE" id="PS50853"/>
    </source>
</evidence>
<reference evidence="2 3" key="2">
    <citation type="submission" date="2019-09" db="EMBL/GenBank/DDBJ databases">
        <title>Complete Genome Sequence and Methylome Analysis of free living Spirochaetas.</title>
        <authorList>
            <person name="Leshcheva N."/>
            <person name="Mikheeva N."/>
        </authorList>
    </citation>
    <scope>NUCLEOTIDE SEQUENCE [LARGE SCALE GENOMIC DNA]</scope>
    <source>
        <strain evidence="2 3">P</strain>
    </source>
</reference>
<dbReference type="SUPFAM" id="SSF49265">
    <property type="entry name" value="Fibronectin type III"/>
    <property type="match status" value="1"/>
</dbReference>
<keyword evidence="3" id="KW-1185">Reference proteome</keyword>
<organism evidence="2 3">
    <name type="scientific">Thiospirochaeta perfilievii</name>
    <dbReference type="NCBI Taxonomy" id="252967"/>
    <lineage>
        <taxon>Bacteria</taxon>
        <taxon>Pseudomonadati</taxon>
        <taxon>Spirochaetota</taxon>
        <taxon>Spirochaetia</taxon>
        <taxon>Spirochaetales</taxon>
        <taxon>Spirochaetaceae</taxon>
        <taxon>Thiospirochaeta</taxon>
    </lineage>
</organism>
<evidence type="ECO:0000313" key="2">
    <source>
        <dbReference type="EMBL" id="QEN04181.1"/>
    </source>
</evidence>